<feature type="short sequence motif" description="'KMSKS' region" evidence="7">
    <location>
        <begin position="214"/>
        <end position="218"/>
    </location>
</feature>
<evidence type="ECO:0000256" key="4">
    <source>
        <dbReference type="ARBA" id="ARBA00022840"/>
    </source>
</evidence>
<dbReference type="GO" id="GO:0008270">
    <property type="term" value="F:zinc ion binding"/>
    <property type="evidence" value="ECO:0007669"/>
    <property type="project" value="InterPro"/>
</dbReference>
<comment type="subunit">
    <text evidence="7">Monomer.</text>
</comment>
<dbReference type="GO" id="GO:0006424">
    <property type="term" value="P:glutamyl-tRNA aminoacylation"/>
    <property type="evidence" value="ECO:0007669"/>
    <property type="project" value="UniProtKB-UniRule"/>
</dbReference>
<name>A0A8J2FS30_9BACT</name>
<evidence type="ECO:0000256" key="5">
    <source>
        <dbReference type="ARBA" id="ARBA00022917"/>
    </source>
</evidence>
<reference evidence="10" key="1">
    <citation type="submission" date="2021-02" db="EMBL/GenBank/DDBJ databases">
        <authorList>
            <person name="Cremers G."/>
            <person name="Picone N."/>
        </authorList>
    </citation>
    <scope>NUCLEOTIDE SEQUENCE</scope>
    <source>
        <strain evidence="10">PQ17</strain>
    </source>
</reference>
<dbReference type="Pfam" id="PF19269">
    <property type="entry name" value="Anticodon_2"/>
    <property type="match status" value="1"/>
</dbReference>
<dbReference type="InterPro" id="IPR004527">
    <property type="entry name" value="Glu-tRNA-ligase_bac/mito"/>
</dbReference>
<keyword evidence="3 7" id="KW-0547">Nucleotide-binding</keyword>
<dbReference type="HAMAP" id="MF_00022">
    <property type="entry name" value="Glu_tRNA_synth_type1"/>
    <property type="match status" value="1"/>
</dbReference>
<dbReference type="AlphaFoldDB" id="A0A8J2FS30"/>
<evidence type="ECO:0000259" key="9">
    <source>
        <dbReference type="Pfam" id="PF19269"/>
    </source>
</evidence>
<dbReference type="InterPro" id="IPR020751">
    <property type="entry name" value="aa-tRNA-synth_I_codon-bd_sub2"/>
</dbReference>
<evidence type="ECO:0000256" key="2">
    <source>
        <dbReference type="ARBA" id="ARBA00022598"/>
    </source>
</evidence>
<keyword evidence="7" id="KW-0963">Cytoplasm</keyword>
<dbReference type="PROSITE" id="PS00178">
    <property type="entry name" value="AA_TRNA_LIGASE_I"/>
    <property type="match status" value="1"/>
</dbReference>
<dbReference type="PRINTS" id="PR00987">
    <property type="entry name" value="TRNASYNTHGLU"/>
</dbReference>
<feature type="domain" description="Glutamyl/glutaminyl-tRNA synthetase class Ib catalytic" evidence="8">
    <location>
        <begin position="117"/>
        <end position="283"/>
    </location>
</feature>
<dbReference type="SUPFAM" id="SSF48163">
    <property type="entry name" value="An anticodon-binding domain of class I aminoacyl-tRNA synthetases"/>
    <property type="match status" value="1"/>
</dbReference>
<dbReference type="InterPro" id="IPR001412">
    <property type="entry name" value="aa-tRNA-synth_I_CS"/>
</dbReference>
<accession>A0A8J2FS30</accession>
<dbReference type="InterPro" id="IPR014729">
    <property type="entry name" value="Rossmann-like_a/b/a_fold"/>
</dbReference>
<dbReference type="Gene3D" id="3.40.50.620">
    <property type="entry name" value="HUPs"/>
    <property type="match status" value="2"/>
</dbReference>
<sequence>MATSSKVRVRFAPSPTGFLHIGGARTALFNWLYARHTGGSFVLRIEDTDPSRNTPQALEKLLEGLEWLGLDWDEGPRRDGSSVGDYGPYFQSQRYQLYQECLERLLSGGHAYEENGAIKFRMPRQPMIVEDRVCGRIFFEPQPDPDFVIRRQDGSFVFHLVNVVDDLLMDISHVIRGEDHLSNTPKHLALFAALGATPPVYAHLPLILNEDGSKMSKRDVGASLEYYIEEGYLPEALRNYLCLLGWSLGENREIFPIEEAIARFDLTRIHRANARLDRKKLYWMNGEYMRASSVEKLLPHASQWLEKRKLIGPQTDRHYLASVVSLIKDKVKTGNELCDWAIPFFVEDFPFDETAVKTILTPTGLEMLRRLLPELQRVGDFSSQALEAHFRSLATQWGTKLAALVHPVRVAVTGRSVGPSLFPMLEVLGRDRVTQRIRRALEQLSPA</sequence>
<dbReference type="EMBL" id="CAJNOB010000012">
    <property type="protein sequence ID" value="CAF0695945.1"/>
    <property type="molecule type" value="Genomic_DNA"/>
</dbReference>
<dbReference type="GO" id="GO:0005524">
    <property type="term" value="F:ATP binding"/>
    <property type="evidence" value="ECO:0007669"/>
    <property type="project" value="UniProtKB-UniRule"/>
</dbReference>
<keyword evidence="5 7" id="KW-0648">Protein biosynthesis</keyword>
<evidence type="ECO:0000256" key="3">
    <source>
        <dbReference type="ARBA" id="ARBA00022741"/>
    </source>
</evidence>
<feature type="binding site" evidence="7">
    <location>
        <position position="217"/>
    </location>
    <ligand>
        <name>ATP</name>
        <dbReference type="ChEBI" id="CHEBI:30616"/>
    </ligand>
</feature>
<evidence type="ECO:0000313" key="10">
    <source>
        <dbReference type="EMBL" id="CAF0695945.1"/>
    </source>
</evidence>
<dbReference type="GO" id="GO:0000049">
    <property type="term" value="F:tRNA binding"/>
    <property type="evidence" value="ECO:0007669"/>
    <property type="project" value="InterPro"/>
</dbReference>
<evidence type="ECO:0000256" key="6">
    <source>
        <dbReference type="ARBA" id="ARBA00023146"/>
    </source>
</evidence>
<comment type="subcellular location">
    <subcellularLocation>
        <location evidence="7">Cytoplasm</location>
    </subcellularLocation>
</comment>
<dbReference type="Proteomes" id="UP000663859">
    <property type="component" value="Unassembled WGS sequence"/>
</dbReference>
<dbReference type="InterPro" id="IPR020058">
    <property type="entry name" value="Glu/Gln-tRNA-synth_Ib_cat-dom"/>
</dbReference>
<feature type="short sequence motif" description="'HIGH' region" evidence="7">
    <location>
        <begin position="13"/>
        <end position="23"/>
    </location>
</feature>
<comment type="caution">
    <text evidence="10">The sequence shown here is derived from an EMBL/GenBank/DDBJ whole genome shotgun (WGS) entry which is preliminary data.</text>
</comment>
<comment type="function">
    <text evidence="7">Catalyzes the attachment of glutamate to tRNA(Glu) in a two-step reaction: glutamate is first activated by ATP to form Glu-AMP and then transferred to the acceptor end of tRNA(Glu).</text>
</comment>
<keyword evidence="4 7" id="KW-0067">ATP-binding</keyword>
<dbReference type="PANTHER" id="PTHR43311">
    <property type="entry name" value="GLUTAMATE--TRNA LIGASE"/>
    <property type="match status" value="1"/>
</dbReference>
<evidence type="ECO:0000259" key="8">
    <source>
        <dbReference type="Pfam" id="PF00749"/>
    </source>
</evidence>
<dbReference type="EC" id="6.1.1.17" evidence="7"/>
<dbReference type="InterPro" id="IPR033910">
    <property type="entry name" value="GluRS_core"/>
</dbReference>
<dbReference type="SUPFAM" id="SSF52374">
    <property type="entry name" value="Nucleotidylyl transferase"/>
    <property type="match status" value="1"/>
</dbReference>
<dbReference type="InterPro" id="IPR000924">
    <property type="entry name" value="Glu/Gln-tRNA-synth"/>
</dbReference>
<dbReference type="Pfam" id="PF00749">
    <property type="entry name" value="tRNA-synt_1c"/>
    <property type="match status" value="2"/>
</dbReference>
<gene>
    <name evidence="7 10" type="primary">gltX</name>
    <name evidence="10" type="ORF">MPNT_20064</name>
</gene>
<dbReference type="GO" id="GO:0004818">
    <property type="term" value="F:glutamate-tRNA ligase activity"/>
    <property type="evidence" value="ECO:0007669"/>
    <property type="project" value="UniProtKB-UniRule"/>
</dbReference>
<organism evidence="10 11">
    <name type="scientific">Candidatus Methylacidithermus pantelleriae</name>
    <dbReference type="NCBI Taxonomy" id="2744239"/>
    <lineage>
        <taxon>Bacteria</taxon>
        <taxon>Pseudomonadati</taxon>
        <taxon>Verrucomicrobiota</taxon>
        <taxon>Methylacidiphilae</taxon>
        <taxon>Methylacidiphilales</taxon>
        <taxon>Methylacidiphilaceae</taxon>
        <taxon>Candidatus Methylacidithermus</taxon>
    </lineage>
</organism>
<dbReference type="CDD" id="cd00808">
    <property type="entry name" value="GluRS_core"/>
    <property type="match status" value="1"/>
</dbReference>
<dbReference type="PANTHER" id="PTHR43311:SF2">
    <property type="entry name" value="GLUTAMATE--TRNA LIGASE, MITOCHONDRIAL-RELATED"/>
    <property type="match status" value="1"/>
</dbReference>
<dbReference type="InterPro" id="IPR049940">
    <property type="entry name" value="GluQ/Sye"/>
</dbReference>
<dbReference type="InterPro" id="IPR045462">
    <property type="entry name" value="aa-tRNA-synth_I_cd-bd"/>
</dbReference>
<feature type="domain" description="Glutamyl/glutaminyl-tRNA synthetase class Ib catalytic" evidence="8">
    <location>
        <begin position="6"/>
        <end position="113"/>
    </location>
</feature>
<keyword evidence="2 7" id="KW-0436">Ligase</keyword>
<keyword evidence="6 7" id="KW-0030">Aminoacyl-tRNA synthetase</keyword>
<dbReference type="InterPro" id="IPR008925">
    <property type="entry name" value="aa_tRNA-synth_I_cd-bd_sf"/>
</dbReference>
<comment type="similarity">
    <text evidence="1 7">Belongs to the class-I aminoacyl-tRNA synthetase family. Glutamate--tRNA ligase type 1 subfamily.</text>
</comment>
<comment type="caution">
    <text evidence="7">Lacks conserved residue(s) required for the propagation of feature annotation.</text>
</comment>
<evidence type="ECO:0000313" key="11">
    <source>
        <dbReference type="Proteomes" id="UP000663859"/>
    </source>
</evidence>
<evidence type="ECO:0000256" key="1">
    <source>
        <dbReference type="ARBA" id="ARBA00007894"/>
    </source>
</evidence>
<dbReference type="RefSeq" id="WP_174581918.1">
    <property type="nucleotide sequence ID" value="NZ_CAJNOB010000012.1"/>
</dbReference>
<evidence type="ECO:0000256" key="7">
    <source>
        <dbReference type="HAMAP-Rule" id="MF_00022"/>
    </source>
</evidence>
<dbReference type="NCBIfam" id="TIGR00464">
    <property type="entry name" value="gltX_bact"/>
    <property type="match status" value="1"/>
</dbReference>
<feature type="domain" description="Aminoacyl-tRNA synthetase class I anticodon-binding" evidence="9">
    <location>
        <begin position="297"/>
        <end position="441"/>
    </location>
</feature>
<protein>
    <recommendedName>
        <fullName evidence="7">Glutamate--tRNA ligase</fullName>
        <ecNumber evidence="7">6.1.1.17</ecNumber>
    </recommendedName>
    <alternativeName>
        <fullName evidence="7">Glutamyl-tRNA synthetase</fullName>
        <shortName evidence="7">GluRS</shortName>
    </alternativeName>
</protein>
<proteinExistence type="inferred from homology"/>
<comment type="catalytic activity">
    <reaction evidence="7">
        <text>tRNA(Glu) + L-glutamate + ATP = L-glutamyl-tRNA(Glu) + AMP + diphosphate</text>
        <dbReference type="Rhea" id="RHEA:23540"/>
        <dbReference type="Rhea" id="RHEA-COMP:9663"/>
        <dbReference type="Rhea" id="RHEA-COMP:9680"/>
        <dbReference type="ChEBI" id="CHEBI:29985"/>
        <dbReference type="ChEBI" id="CHEBI:30616"/>
        <dbReference type="ChEBI" id="CHEBI:33019"/>
        <dbReference type="ChEBI" id="CHEBI:78442"/>
        <dbReference type="ChEBI" id="CHEBI:78520"/>
        <dbReference type="ChEBI" id="CHEBI:456215"/>
        <dbReference type="EC" id="6.1.1.17"/>
    </reaction>
</comment>
<dbReference type="GO" id="GO:0005829">
    <property type="term" value="C:cytosol"/>
    <property type="evidence" value="ECO:0007669"/>
    <property type="project" value="TreeGrafter"/>
</dbReference>
<dbReference type="Gene3D" id="1.10.10.350">
    <property type="match status" value="1"/>
</dbReference>
<keyword evidence="11" id="KW-1185">Reference proteome</keyword>